<dbReference type="Proteomes" id="UP001208689">
    <property type="component" value="Chromosome"/>
</dbReference>
<organism evidence="1 2">
    <name type="scientific">Candidatus Lokiarchaeum ossiferum</name>
    <dbReference type="NCBI Taxonomy" id="2951803"/>
    <lineage>
        <taxon>Archaea</taxon>
        <taxon>Promethearchaeati</taxon>
        <taxon>Promethearchaeota</taxon>
        <taxon>Promethearchaeia</taxon>
        <taxon>Promethearchaeales</taxon>
        <taxon>Promethearchaeaceae</taxon>
        <taxon>Candidatus Lokiarchaeum</taxon>
    </lineage>
</organism>
<protein>
    <submittedName>
        <fullName evidence="1">Photosystem I assembly protein Ycf3</fullName>
    </submittedName>
</protein>
<reference evidence="1" key="1">
    <citation type="submission" date="2022-09" db="EMBL/GenBank/DDBJ databases">
        <title>Actin cytoskeleton and complex cell architecture in an #Asgard archaeon.</title>
        <authorList>
            <person name="Ponce Toledo R.I."/>
            <person name="Schleper C."/>
            <person name="Rodrigues Oliveira T."/>
            <person name="Wollweber F."/>
            <person name="Xu J."/>
            <person name="Rittmann S."/>
            <person name="Klingl A."/>
            <person name="Pilhofer M."/>
        </authorList>
    </citation>
    <scope>NUCLEOTIDE SEQUENCE</scope>
    <source>
        <strain evidence="1">B-35</strain>
    </source>
</reference>
<dbReference type="Pfam" id="PF13431">
    <property type="entry name" value="TPR_17"/>
    <property type="match status" value="1"/>
</dbReference>
<evidence type="ECO:0000313" key="1">
    <source>
        <dbReference type="EMBL" id="UYP45486.1"/>
    </source>
</evidence>
<gene>
    <name evidence="1" type="ORF">NEF87_001771</name>
</gene>
<dbReference type="Pfam" id="PF13414">
    <property type="entry name" value="TPR_11"/>
    <property type="match status" value="1"/>
</dbReference>
<name>A0ABY6HPY4_9ARCH</name>
<accession>A0ABY6HPY4</accession>
<dbReference type="InterPro" id="IPR019734">
    <property type="entry name" value="TPR_rpt"/>
</dbReference>
<dbReference type="SMART" id="SM00028">
    <property type="entry name" value="TPR"/>
    <property type="match status" value="4"/>
</dbReference>
<dbReference type="InterPro" id="IPR052943">
    <property type="entry name" value="TMTC_O-mannosyl-trnsfr"/>
</dbReference>
<dbReference type="EMBL" id="CP104013">
    <property type="protein sequence ID" value="UYP45486.1"/>
    <property type="molecule type" value="Genomic_DNA"/>
</dbReference>
<dbReference type="PANTHER" id="PTHR44809:SF1">
    <property type="entry name" value="PROTEIN O-MANNOSYL-TRANSFERASE TMTC1"/>
    <property type="match status" value="1"/>
</dbReference>
<dbReference type="Gene3D" id="1.25.40.10">
    <property type="entry name" value="Tetratricopeptide repeat domain"/>
    <property type="match status" value="3"/>
</dbReference>
<keyword evidence="2" id="KW-1185">Reference proteome</keyword>
<dbReference type="PANTHER" id="PTHR44809">
    <property type="match status" value="1"/>
</dbReference>
<sequence>MNNEEQLIASSHQYNVKKECPMPSPRELFKLAYEADRNRKFDEAENFYRQALKLNPKYSMAWNNLGWILFDQFQQYKEAEKCYKKALKYDNRNFYAWNNWGILYYRQKMNFSKAQECWEKAITFNPEFGNAWNNLSVLYKFQHGNPTKAREFEEKAIKYQNSEQKQTPTSNLTYNFCSECGSTLEASQKICDVCGLER</sequence>
<dbReference type="SUPFAM" id="SSF48452">
    <property type="entry name" value="TPR-like"/>
    <property type="match status" value="1"/>
</dbReference>
<proteinExistence type="predicted"/>
<dbReference type="Pfam" id="PF13432">
    <property type="entry name" value="TPR_16"/>
    <property type="match status" value="1"/>
</dbReference>
<evidence type="ECO:0000313" key="2">
    <source>
        <dbReference type="Proteomes" id="UP001208689"/>
    </source>
</evidence>
<dbReference type="InterPro" id="IPR011990">
    <property type="entry name" value="TPR-like_helical_dom_sf"/>
</dbReference>